<dbReference type="Gene3D" id="3.40.50.150">
    <property type="entry name" value="Vaccinia Virus protein VP39"/>
    <property type="match status" value="1"/>
</dbReference>
<dbReference type="RefSeq" id="WP_230731288.1">
    <property type="nucleotide sequence ID" value="NZ_JAJNDB010000001.1"/>
</dbReference>
<dbReference type="SUPFAM" id="SSF53335">
    <property type="entry name" value="S-adenosyl-L-methionine-dependent methyltransferases"/>
    <property type="match status" value="1"/>
</dbReference>
<comment type="caution">
    <text evidence="1">The sequence shown here is derived from an EMBL/GenBank/DDBJ whole genome shotgun (WGS) entry which is preliminary data.</text>
</comment>
<keyword evidence="1" id="KW-0489">Methyltransferase</keyword>
<keyword evidence="2" id="KW-1185">Reference proteome</keyword>
<organism evidence="1 2">
    <name type="scientific">Actinomycetospora endophytica</name>
    <dbReference type="NCBI Taxonomy" id="2291215"/>
    <lineage>
        <taxon>Bacteria</taxon>
        <taxon>Bacillati</taxon>
        <taxon>Actinomycetota</taxon>
        <taxon>Actinomycetes</taxon>
        <taxon>Pseudonocardiales</taxon>
        <taxon>Pseudonocardiaceae</taxon>
        <taxon>Actinomycetospora</taxon>
    </lineage>
</organism>
<reference evidence="1 2" key="1">
    <citation type="submission" date="2021-11" db="EMBL/GenBank/DDBJ databases">
        <title>Draft genome sequence of Actinomycetospora sp. SF1 isolated from the rhizosphere soil.</title>
        <authorList>
            <person name="Duangmal K."/>
            <person name="Chantavorakit T."/>
        </authorList>
    </citation>
    <scope>NUCLEOTIDE SEQUENCE [LARGE SCALE GENOMIC DNA]</scope>
    <source>
        <strain evidence="1 2">TBRC 5722</strain>
    </source>
</reference>
<dbReference type="Proteomes" id="UP001199469">
    <property type="component" value="Unassembled WGS sequence"/>
</dbReference>
<evidence type="ECO:0000313" key="2">
    <source>
        <dbReference type="Proteomes" id="UP001199469"/>
    </source>
</evidence>
<evidence type="ECO:0000313" key="1">
    <source>
        <dbReference type="EMBL" id="MCD2193323.1"/>
    </source>
</evidence>
<dbReference type="EMBL" id="JAJNDB010000001">
    <property type="protein sequence ID" value="MCD2193323.1"/>
    <property type="molecule type" value="Genomic_DNA"/>
</dbReference>
<name>A0ABS8P4Y8_9PSEU</name>
<protein>
    <submittedName>
        <fullName evidence="1">Class I SAM-dependent methyltransferase</fullName>
    </submittedName>
</protein>
<accession>A0ABS8P4Y8</accession>
<dbReference type="InterPro" id="IPR008884">
    <property type="entry name" value="TylF_MeTrfase"/>
</dbReference>
<keyword evidence="1" id="KW-0808">Transferase</keyword>
<dbReference type="GO" id="GO:0008168">
    <property type="term" value="F:methyltransferase activity"/>
    <property type="evidence" value="ECO:0007669"/>
    <property type="project" value="UniProtKB-KW"/>
</dbReference>
<dbReference type="PANTHER" id="PTHR40036">
    <property type="entry name" value="MACROCIN O-METHYLTRANSFERASE"/>
    <property type="match status" value="1"/>
</dbReference>
<proteinExistence type="predicted"/>
<dbReference type="GO" id="GO:0032259">
    <property type="term" value="P:methylation"/>
    <property type="evidence" value="ECO:0007669"/>
    <property type="project" value="UniProtKB-KW"/>
</dbReference>
<dbReference type="PANTHER" id="PTHR40036:SF1">
    <property type="entry name" value="MACROCIN O-METHYLTRANSFERASE"/>
    <property type="match status" value="1"/>
</dbReference>
<dbReference type="Pfam" id="PF13578">
    <property type="entry name" value="Methyltransf_24"/>
    <property type="match status" value="1"/>
</dbReference>
<sequence length="299" mass="32823">MPRLRRGPGLRQALRARFRGAVGNAVDPLLERHVDALRREQDERLAELGARVDSGLAELRESLQSWMHAREVRDRRDILAAGERDAVDSSARFVRESMAGARTFGTPAETLDHALSLAPRGGMALEFGVYSGATLARIAADRGGCAVYGFDSFEGLPEDWRAGFRAGTFAVDSVPEVEGAELVVGWFSDTLPGFLEAHPGPVDLLHLDADLYSSTATVLDLVGPRLHPGSVLVFDEYLNHPGWQDGEHRAWREHVATHDVEYVYEAFTHDHEQVVVVLTGAREVDAPTSRTPADEARPN</sequence>
<dbReference type="InterPro" id="IPR029063">
    <property type="entry name" value="SAM-dependent_MTases_sf"/>
</dbReference>
<gene>
    <name evidence="1" type="ORF">LQ327_07975</name>
</gene>